<name>A0ABV6DP00_9BACL</name>
<dbReference type="InterPro" id="IPR005646">
    <property type="entry name" value="FapA"/>
</dbReference>
<dbReference type="RefSeq" id="WP_377471725.1">
    <property type="nucleotide sequence ID" value="NZ_JBHLWN010000071.1"/>
</dbReference>
<dbReference type="InterPro" id="IPR046865">
    <property type="entry name" value="FapA_b_solenoid"/>
</dbReference>
<evidence type="ECO:0000313" key="3">
    <source>
        <dbReference type="EMBL" id="MFC0214364.1"/>
    </source>
</evidence>
<gene>
    <name evidence="3" type="ORF">ACFFK0_18185</name>
</gene>
<accession>A0ABV6DP00</accession>
<feature type="domain" description="Flagellar Assembly Protein A N-terminal region" evidence="2">
    <location>
        <begin position="12"/>
        <end position="184"/>
    </location>
</feature>
<sequence length="469" mass="51361">MGERAMPLEYYISFTVSDDKLTGYLQFTQTEDDFTITAAELEQLAAASGIVHGLNREKLSQIAADPKSHFMQMNEIAYGNPPVNGENGYLRFLFELDEHEKRPLELEDGTVDYKELISLHNVKKGQMICERMPPKPGKSGLAVTGETIPAKDGKEARFKIGKNVVVDLEQTAMYAAIDGMISKTDRDKINVFPIYEVNGDVDFRVGNIDFVGSVVIRGNVQPGFKIKAAGDIRITGGVEAAELEAGGSIEIQAGIVGQNKAKVRAGKSLKSSFIQDALVEAGEDVFVSQSIMHSTTRAARAVICNGPKGLIVGGTVQAGEKVTTRTVGNSMSTVTVIEVGVVPELRNELISLRQQLKGHTENLDKTEKALTLLDQMAAAGQLNSEKLALRLKLNHTKKQAVEEENHMRERILEIEKSLEETERARVEVIANVYGGTKIVIGRYTKFVKDAISRVVFCLSEGDIAMIPYM</sequence>
<dbReference type="EMBL" id="JBHLWN010000071">
    <property type="protein sequence ID" value="MFC0214364.1"/>
    <property type="molecule type" value="Genomic_DNA"/>
</dbReference>
<keyword evidence="4" id="KW-1185">Reference proteome</keyword>
<proteinExistence type="predicted"/>
<reference evidence="3 4" key="1">
    <citation type="submission" date="2024-09" db="EMBL/GenBank/DDBJ databases">
        <authorList>
            <person name="Sun Q."/>
            <person name="Mori K."/>
        </authorList>
    </citation>
    <scope>NUCLEOTIDE SEQUENCE [LARGE SCALE GENOMIC DNA]</scope>
    <source>
        <strain evidence="3 4">CCM 7759</strain>
    </source>
</reference>
<dbReference type="PANTHER" id="PTHR38032">
    <property type="entry name" value="POLYMERASE-RELATED"/>
    <property type="match status" value="1"/>
</dbReference>
<evidence type="ECO:0000313" key="4">
    <source>
        <dbReference type="Proteomes" id="UP001589776"/>
    </source>
</evidence>
<evidence type="ECO:0000256" key="1">
    <source>
        <dbReference type="SAM" id="Coils"/>
    </source>
</evidence>
<organism evidence="3 4">
    <name type="scientific">Paenibacillus chartarius</name>
    <dbReference type="NCBI Taxonomy" id="747481"/>
    <lineage>
        <taxon>Bacteria</taxon>
        <taxon>Bacillati</taxon>
        <taxon>Bacillota</taxon>
        <taxon>Bacilli</taxon>
        <taxon>Bacillales</taxon>
        <taxon>Paenibacillaceae</taxon>
        <taxon>Paenibacillus</taxon>
    </lineage>
</organism>
<dbReference type="PANTHER" id="PTHR38032:SF1">
    <property type="entry name" value="RNA-BINDING PROTEIN KHPB N-TERMINAL DOMAIN-CONTAINING PROTEIN"/>
    <property type="match status" value="1"/>
</dbReference>
<dbReference type="Pfam" id="PF03961">
    <property type="entry name" value="FapA"/>
    <property type="match status" value="1"/>
</dbReference>
<dbReference type="Pfam" id="PF20250">
    <property type="entry name" value="FapA_N"/>
    <property type="match status" value="1"/>
</dbReference>
<feature type="coiled-coil region" evidence="1">
    <location>
        <begin position="342"/>
        <end position="369"/>
    </location>
</feature>
<protein>
    <submittedName>
        <fullName evidence="3">DUF342 domain-containing protein</fullName>
    </submittedName>
</protein>
<comment type="caution">
    <text evidence="3">The sequence shown here is derived from an EMBL/GenBank/DDBJ whole genome shotgun (WGS) entry which is preliminary data.</text>
</comment>
<dbReference type="InterPro" id="IPR046866">
    <property type="entry name" value="FapA_N"/>
</dbReference>
<dbReference type="Proteomes" id="UP001589776">
    <property type="component" value="Unassembled WGS sequence"/>
</dbReference>
<evidence type="ECO:0000259" key="2">
    <source>
        <dbReference type="Pfam" id="PF20250"/>
    </source>
</evidence>
<keyword evidence="1" id="KW-0175">Coiled coil</keyword>